<accession>A0A1I5FFU4</accession>
<name>A0A1I5FFU4_9ACTN</name>
<dbReference type="Proteomes" id="UP000183413">
    <property type="component" value="Unassembled WGS sequence"/>
</dbReference>
<dbReference type="EMBL" id="FOVH01000004">
    <property type="protein sequence ID" value="SFO22529.1"/>
    <property type="molecule type" value="Genomic_DNA"/>
</dbReference>
<dbReference type="AlphaFoldDB" id="A0A1I5FFU4"/>
<dbReference type="RefSeq" id="WP_075021270.1">
    <property type="nucleotide sequence ID" value="NZ_FOVH01000004.1"/>
</dbReference>
<dbReference type="OrthoDB" id="3478678at2"/>
<protein>
    <submittedName>
        <fullName evidence="1">Uncharacterized protein</fullName>
    </submittedName>
</protein>
<organism evidence="1 2">
    <name type="scientific">Actinomadura madurae</name>
    <dbReference type="NCBI Taxonomy" id="1993"/>
    <lineage>
        <taxon>Bacteria</taxon>
        <taxon>Bacillati</taxon>
        <taxon>Actinomycetota</taxon>
        <taxon>Actinomycetes</taxon>
        <taxon>Streptosporangiales</taxon>
        <taxon>Thermomonosporaceae</taxon>
        <taxon>Actinomadura</taxon>
    </lineage>
</organism>
<dbReference type="InParanoid" id="A0A1I5FFU4"/>
<proteinExistence type="predicted"/>
<reference evidence="1 2" key="1">
    <citation type="submission" date="2016-10" db="EMBL/GenBank/DDBJ databases">
        <authorList>
            <person name="de Groot N.N."/>
        </authorList>
    </citation>
    <scope>NUCLEOTIDE SEQUENCE [LARGE SCALE GENOMIC DNA]</scope>
    <source>
        <strain evidence="1 2">DSM 43067</strain>
    </source>
</reference>
<evidence type="ECO:0000313" key="1">
    <source>
        <dbReference type="EMBL" id="SFO22529.1"/>
    </source>
</evidence>
<sequence>MSVPEHEAPAVESYVRLETLGMHLRAHGFTVEYVAGGLVVRNETSTARSVCGARGGSGDTITCRPHDGDEGRYWYYTSWRQPIAEAGRITDALVMIKGYLGAPA</sequence>
<evidence type="ECO:0000313" key="2">
    <source>
        <dbReference type="Proteomes" id="UP000183413"/>
    </source>
</evidence>
<gene>
    <name evidence="1" type="ORF">SAMN04489713_104583</name>
</gene>
<dbReference type="STRING" id="1993.SAMN04489713_104583"/>
<keyword evidence="2" id="KW-1185">Reference proteome</keyword>